<geneLocation type="mitochondrion" evidence="1"/>
<dbReference type="AlphaFoldDB" id="A0A101LVF8"/>
<proteinExistence type="predicted"/>
<dbReference type="EMBL" id="LKAM01000013">
    <property type="protein sequence ID" value="KUM46094.1"/>
    <property type="molecule type" value="Genomic_DNA"/>
</dbReference>
<evidence type="ECO:0000313" key="1">
    <source>
        <dbReference type="EMBL" id="KUM46094.1"/>
    </source>
</evidence>
<comment type="caution">
    <text evidence="1">The sequence shown here is derived from an EMBL/GenBank/DDBJ whole genome shotgun (WGS) entry which is preliminary data.</text>
</comment>
<organism evidence="1">
    <name type="scientific">Picea glauca</name>
    <name type="common">White spruce</name>
    <name type="synonym">Pinus glauca</name>
    <dbReference type="NCBI Taxonomy" id="3330"/>
    <lineage>
        <taxon>Eukaryota</taxon>
        <taxon>Viridiplantae</taxon>
        <taxon>Streptophyta</taxon>
        <taxon>Embryophyta</taxon>
        <taxon>Tracheophyta</taxon>
        <taxon>Spermatophyta</taxon>
        <taxon>Pinopsida</taxon>
        <taxon>Pinidae</taxon>
        <taxon>Conifers I</taxon>
        <taxon>Pinales</taxon>
        <taxon>Pinaceae</taxon>
        <taxon>Picea</taxon>
    </lineage>
</organism>
<name>A0A101LVF8_PICGL</name>
<gene>
    <name evidence="1" type="ORF">ABT39_MTgene1900</name>
</gene>
<reference evidence="1" key="1">
    <citation type="journal article" date="2015" name="Genome Biol. Evol.">
        <title>Organellar Genomes of White Spruce (Picea glauca): Assembly and Annotation.</title>
        <authorList>
            <person name="Jackman S.D."/>
            <person name="Warren R.L."/>
            <person name="Gibb E.A."/>
            <person name="Vandervalk B.P."/>
            <person name="Mohamadi H."/>
            <person name="Chu J."/>
            <person name="Raymond A."/>
            <person name="Pleasance S."/>
            <person name="Coope R."/>
            <person name="Wildung M.R."/>
            <person name="Ritland C.E."/>
            <person name="Bousquet J."/>
            <person name="Jones S.J."/>
            <person name="Bohlmann J."/>
            <person name="Birol I."/>
        </authorList>
    </citation>
    <scope>NUCLEOTIDE SEQUENCE [LARGE SCALE GENOMIC DNA]</scope>
    <source>
        <tissue evidence="1">Flushing bud</tissue>
    </source>
</reference>
<sequence>MGGLLGLWMGIVSNPRKQCFIDKSMCRPAHPGKKKLGFFDRDDGTVGYSSLTDEDAYSNAVGQGLLVLEVLVVLKLWLGQL</sequence>
<protein>
    <submittedName>
        <fullName evidence="1">Uncharacterized protein</fullName>
    </submittedName>
</protein>
<keyword evidence="1" id="KW-0496">Mitochondrion</keyword>
<accession>A0A101LVF8</accession>